<reference evidence="2" key="1">
    <citation type="journal article" date="2021" name="Nat. Commun.">
        <title>Genetic determinants of endophytism in the Arabidopsis root mycobiome.</title>
        <authorList>
            <person name="Mesny F."/>
            <person name="Miyauchi S."/>
            <person name="Thiergart T."/>
            <person name="Pickel B."/>
            <person name="Atanasova L."/>
            <person name="Karlsson M."/>
            <person name="Huettel B."/>
            <person name="Barry K.W."/>
            <person name="Haridas S."/>
            <person name="Chen C."/>
            <person name="Bauer D."/>
            <person name="Andreopoulos W."/>
            <person name="Pangilinan J."/>
            <person name="LaButti K."/>
            <person name="Riley R."/>
            <person name="Lipzen A."/>
            <person name="Clum A."/>
            <person name="Drula E."/>
            <person name="Henrissat B."/>
            <person name="Kohler A."/>
            <person name="Grigoriev I.V."/>
            <person name="Martin F.M."/>
            <person name="Hacquard S."/>
        </authorList>
    </citation>
    <scope>NUCLEOTIDE SEQUENCE</scope>
    <source>
        <strain evidence="2">MPI-CAGE-CH-0230</strain>
    </source>
</reference>
<evidence type="ECO:0000313" key="3">
    <source>
        <dbReference type="Proteomes" id="UP000756346"/>
    </source>
</evidence>
<dbReference type="RefSeq" id="XP_046016787.1">
    <property type="nucleotide sequence ID" value="XM_046152780.1"/>
</dbReference>
<accession>A0A9P8YBI2</accession>
<sequence length="184" mass="20201">MTSSARLRQCGCWNIHTAVIFQEVIITSAGTHHAIPLSCCPSPPRFQPVPDVPLVVLDPLPRVFSEPVGGVASKRDKEKTLKKKRVMASSCHPQQIRLEGTRVPLVSVCSPCAFRPSGKSAGLRVRLVAWVLACETRASRLPPPPAKAASILYATAAPGWSFRRQRRRRRRRPQPETGTIILAA</sequence>
<evidence type="ECO:0000313" key="2">
    <source>
        <dbReference type="EMBL" id="KAH7037666.1"/>
    </source>
</evidence>
<proteinExistence type="predicted"/>
<keyword evidence="3" id="KW-1185">Reference proteome</keyword>
<name>A0A9P8YBI2_9PEZI</name>
<evidence type="ECO:0000256" key="1">
    <source>
        <dbReference type="SAM" id="MobiDB-lite"/>
    </source>
</evidence>
<comment type="caution">
    <text evidence="2">The sequence shown here is derived from an EMBL/GenBank/DDBJ whole genome shotgun (WGS) entry which is preliminary data.</text>
</comment>
<feature type="compositionally biased region" description="Basic residues" evidence="1">
    <location>
        <begin position="163"/>
        <end position="172"/>
    </location>
</feature>
<organism evidence="2 3">
    <name type="scientific">Microdochium trichocladiopsis</name>
    <dbReference type="NCBI Taxonomy" id="1682393"/>
    <lineage>
        <taxon>Eukaryota</taxon>
        <taxon>Fungi</taxon>
        <taxon>Dikarya</taxon>
        <taxon>Ascomycota</taxon>
        <taxon>Pezizomycotina</taxon>
        <taxon>Sordariomycetes</taxon>
        <taxon>Xylariomycetidae</taxon>
        <taxon>Xylariales</taxon>
        <taxon>Microdochiaceae</taxon>
        <taxon>Microdochium</taxon>
    </lineage>
</organism>
<dbReference type="AlphaFoldDB" id="A0A9P8YBI2"/>
<dbReference type="GeneID" id="70182326"/>
<dbReference type="Proteomes" id="UP000756346">
    <property type="component" value="Unassembled WGS sequence"/>
</dbReference>
<dbReference type="EMBL" id="JAGTJQ010000002">
    <property type="protein sequence ID" value="KAH7037666.1"/>
    <property type="molecule type" value="Genomic_DNA"/>
</dbReference>
<protein>
    <submittedName>
        <fullName evidence="2">Uncharacterized protein</fullName>
    </submittedName>
</protein>
<gene>
    <name evidence="2" type="ORF">B0I36DRAFT_314563</name>
</gene>
<feature type="region of interest" description="Disordered" evidence="1">
    <location>
        <begin position="162"/>
        <end position="184"/>
    </location>
</feature>